<accession>A0A1A6Y0A5</accession>
<dbReference type="EMBL" id="LYVJ01000003">
    <property type="protein sequence ID" value="OBU69237.1"/>
    <property type="molecule type" value="Genomic_DNA"/>
</dbReference>
<dbReference type="EC" id="4.98.1.1" evidence="9 10"/>
<dbReference type="PANTHER" id="PTHR11108">
    <property type="entry name" value="FERROCHELATASE"/>
    <property type="match status" value="1"/>
</dbReference>
<evidence type="ECO:0000256" key="10">
    <source>
        <dbReference type="RuleBase" id="RU000607"/>
    </source>
</evidence>
<comment type="pathway">
    <text evidence="9 10">Porphyrin-containing compound metabolism; protoheme biosynthesis; protoheme from protoporphyrin-IX: step 1/1.</text>
</comment>
<dbReference type="CDD" id="cd00419">
    <property type="entry name" value="Ferrochelatase_C"/>
    <property type="match status" value="1"/>
</dbReference>
<organism evidence="11 12">
    <name type="scientific">Stenotrophomonas maltophilia</name>
    <name type="common">Pseudomonas maltophilia</name>
    <name type="synonym">Xanthomonas maltophilia</name>
    <dbReference type="NCBI Taxonomy" id="40324"/>
    <lineage>
        <taxon>Bacteria</taxon>
        <taxon>Pseudomonadati</taxon>
        <taxon>Pseudomonadota</taxon>
        <taxon>Gammaproteobacteria</taxon>
        <taxon>Lysobacterales</taxon>
        <taxon>Lysobacteraceae</taxon>
        <taxon>Stenotrophomonas</taxon>
        <taxon>Stenotrophomonas maltophilia group</taxon>
    </lineage>
</organism>
<comment type="similarity">
    <text evidence="1 9 10">Belongs to the ferrochelatase family.</text>
</comment>
<dbReference type="OrthoDB" id="9809741at2"/>
<evidence type="ECO:0000256" key="1">
    <source>
        <dbReference type="ARBA" id="ARBA00007718"/>
    </source>
</evidence>
<dbReference type="Gene3D" id="3.40.50.1400">
    <property type="match status" value="2"/>
</dbReference>
<evidence type="ECO:0000256" key="7">
    <source>
        <dbReference type="ARBA" id="ARBA00023244"/>
    </source>
</evidence>
<evidence type="ECO:0000256" key="2">
    <source>
        <dbReference type="ARBA" id="ARBA00022490"/>
    </source>
</evidence>
<keyword evidence="7 9" id="KW-0627">Porphyrin biosynthesis</keyword>
<comment type="subcellular location">
    <subcellularLocation>
        <location evidence="9 10">Cytoplasm</location>
    </subcellularLocation>
</comment>
<keyword evidence="5 9" id="KW-0350">Heme biosynthesis</keyword>
<dbReference type="PANTHER" id="PTHR11108:SF1">
    <property type="entry name" value="FERROCHELATASE, MITOCHONDRIAL"/>
    <property type="match status" value="1"/>
</dbReference>
<keyword evidence="6 9" id="KW-0456">Lyase</keyword>
<sequence length="320" mass="35251">MLDAPDTAVLVVNLGTPETPTAPAVRRYLAEFLSDPRVVSIPALLWQPLLRGLILPLRSGRSAAKYAQVWLPGGSPLMVYTRQLAQAMQALLPTLKVRHAMRYGEPALDGELDRLADDGARRIVVLPLYPQYSTTTTASVEDRVDAWQRRNPGVAVSLVRDYSVDPGWVEAVAGSIQRYWEQHGRGQKLVFSFHGIPQRLADAGDPYPQRCEASAQAIANALGLDKDGWQMGYQSRFGRERWLQPYAEPSLWALAESGVKQIDVVCPGFATDCLETLEEVAMGFTETLAERGARMRYIPCLNAEQAHARALARLAVASLA</sequence>
<dbReference type="Pfam" id="PF00762">
    <property type="entry name" value="Ferrochelatase"/>
    <property type="match status" value="1"/>
</dbReference>
<evidence type="ECO:0000313" key="12">
    <source>
        <dbReference type="Proteomes" id="UP000092256"/>
    </source>
</evidence>
<feature type="binding site" evidence="9">
    <location>
        <position position="275"/>
    </location>
    <ligand>
        <name>Fe(2+)</name>
        <dbReference type="ChEBI" id="CHEBI:29033"/>
    </ligand>
</feature>
<dbReference type="InterPro" id="IPR001015">
    <property type="entry name" value="Ferrochelatase"/>
</dbReference>
<comment type="caution">
    <text evidence="11">The sequence shown here is derived from an EMBL/GenBank/DDBJ whole genome shotgun (WGS) entry which is preliminary data.</text>
</comment>
<evidence type="ECO:0000256" key="6">
    <source>
        <dbReference type="ARBA" id="ARBA00023239"/>
    </source>
</evidence>
<dbReference type="FunFam" id="3.40.50.1400:FF:000012">
    <property type="entry name" value="Ferrochelatase"/>
    <property type="match status" value="1"/>
</dbReference>
<dbReference type="Proteomes" id="UP000092256">
    <property type="component" value="Unassembled WGS sequence"/>
</dbReference>
<dbReference type="InterPro" id="IPR033644">
    <property type="entry name" value="Ferrochelatase_C"/>
</dbReference>
<evidence type="ECO:0000256" key="5">
    <source>
        <dbReference type="ARBA" id="ARBA00023133"/>
    </source>
</evidence>
<dbReference type="GO" id="GO:0004325">
    <property type="term" value="F:ferrochelatase activity"/>
    <property type="evidence" value="ECO:0007669"/>
    <property type="project" value="UniProtKB-UniRule"/>
</dbReference>
<dbReference type="PROSITE" id="PS00534">
    <property type="entry name" value="FERROCHELATASE"/>
    <property type="match status" value="1"/>
</dbReference>
<dbReference type="NCBIfam" id="TIGR00109">
    <property type="entry name" value="hemH"/>
    <property type="match status" value="1"/>
</dbReference>
<dbReference type="InterPro" id="IPR019772">
    <property type="entry name" value="Ferrochelatase_AS"/>
</dbReference>
<dbReference type="SUPFAM" id="SSF53800">
    <property type="entry name" value="Chelatase"/>
    <property type="match status" value="1"/>
</dbReference>
<protein>
    <recommendedName>
        <fullName evidence="9 10">Ferrochelatase</fullName>
        <ecNumber evidence="9 10">4.98.1.1</ecNumber>
    </recommendedName>
    <alternativeName>
        <fullName evidence="9">Heme synthase</fullName>
    </alternativeName>
    <alternativeName>
        <fullName evidence="9">Protoheme ferro-lyase</fullName>
    </alternativeName>
</protein>
<evidence type="ECO:0000256" key="8">
    <source>
        <dbReference type="ARBA" id="ARBA00024536"/>
    </source>
</evidence>
<dbReference type="GO" id="GO:0006783">
    <property type="term" value="P:heme biosynthetic process"/>
    <property type="evidence" value="ECO:0007669"/>
    <property type="project" value="UniProtKB-UniRule"/>
</dbReference>
<evidence type="ECO:0000256" key="4">
    <source>
        <dbReference type="ARBA" id="ARBA00023004"/>
    </source>
</evidence>
<comment type="function">
    <text evidence="9 10">Catalyzes the ferrous insertion into protoporphyrin IX.</text>
</comment>
<dbReference type="RefSeq" id="WP_065198438.1">
    <property type="nucleotide sequence ID" value="NZ_LYVJ01000003.1"/>
</dbReference>
<name>A0A1A6Y0A5_STEMA</name>
<dbReference type="AlphaFoldDB" id="A0A1A6Y0A5"/>
<evidence type="ECO:0000313" key="11">
    <source>
        <dbReference type="EMBL" id="OBU69237.1"/>
    </source>
</evidence>
<comment type="catalytic activity">
    <reaction evidence="8">
        <text>Fe-coproporphyrin III + 2 H(+) = coproporphyrin III + Fe(2+)</text>
        <dbReference type="Rhea" id="RHEA:49572"/>
        <dbReference type="ChEBI" id="CHEBI:15378"/>
        <dbReference type="ChEBI" id="CHEBI:29033"/>
        <dbReference type="ChEBI" id="CHEBI:68438"/>
        <dbReference type="ChEBI" id="CHEBI:131725"/>
        <dbReference type="EC" id="4.99.1.9"/>
    </reaction>
    <physiologicalReaction direction="right-to-left" evidence="8">
        <dbReference type="Rhea" id="RHEA:49574"/>
    </physiologicalReaction>
</comment>
<dbReference type="UniPathway" id="UPA00252">
    <property type="reaction ID" value="UER00325"/>
</dbReference>
<reference evidence="11 12" key="1">
    <citation type="submission" date="2016-05" db="EMBL/GenBank/DDBJ databases">
        <title>Draft Genome Sequences of Stenotrophomonas maltophilia Strains Sm32COP, Sm41DVV, Sm46PAILV, SmF3, SmF22, SmSOFb1 and SmCVFa1, Isolated from Different Manures, in France.</title>
        <authorList>
            <person name="Nazaret S."/>
            <person name="Bodilis J."/>
        </authorList>
    </citation>
    <scope>NUCLEOTIDE SEQUENCE [LARGE SCALE GENOMIC DNA]</scope>
    <source>
        <strain evidence="11 12">Sm46PAILV</strain>
    </source>
</reference>
<gene>
    <name evidence="9" type="primary">hemH</name>
    <name evidence="11" type="ORF">A9K58_05785</name>
</gene>
<evidence type="ECO:0000256" key="9">
    <source>
        <dbReference type="HAMAP-Rule" id="MF_00323"/>
    </source>
</evidence>
<feature type="binding site" evidence="9">
    <location>
        <position position="194"/>
    </location>
    <ligand>
        <name>Fe(2+)</name>
        <dbReference type="ChEBI" id="CHEBI:29033"/>
    </ligand>
</feature>
<comment type="catalytic activity">
    <reaction evidence="9 10">
        <text>heme b + 2 H(+) = protoporphyrin IX + Fe(2+)</text>
        <dbReference type="Rhea" id="RHEA:22584"/>
        <dbReference type="ChEBI" id="CHEBI:15378"/>
        <dbReference type="ChEBI" id="CHEBI:29033"/>
        <dbReference type="ChEBI" id="CHEBI:57306"/>
        <dbReference type="ChEBI" id="CHEBI:60344"/>
        <dbReference type="EC" id="4.98.1.1"/>
    </reaction>
</comment>
<keyword evidence="3 9" id="KW-0479">Metal-binding</keyword>
<dbReference type="HAMAP" id="MF_00323">
    <property type="entry name" value="Ferrochelatase"/>
    <property type="match status" value="1"/>
</dbReference>
<keyword evidence="4 9" id="KW-0408">Iron</keyword>
<dbReference type="GO" id="GO:0005737">
    <property type="term" value="C:cytoplasm"/>
    <property type="evidence" value="ECO:0007669"/>
    <property type="project" value="UniProtKB-SubCell"/>
</dbReference>
<keyword evidence="2 9" id="KW-0963">Cytoplasm</keyword>
<proteinExistence type="inferred from homology"/>
<dbReference type="InterPro" id="IPR033659">
    <property type="entry name" value="Ferrochelatase_N"/>
</dbReference>
<dbReference type="CDD" id="cd03411">
    <property type="entry name" value="Ferrochelatase_N"/>
    <property type="match status" value="1"/>
</dbReference>
<dbReference type="GO" id="GO:0046872">
    <property type="term" value="F:metal ion binding"/>
    <property type="evidence" value="ECO:0007669"/>
    <property type="project" value="UniProtKB-KW"/>
</dbReference>
<evidence type="ECO:0000256" key="3">
    <source>
        <dbReference type="ARBA" id="ARBA00022723"/>
    </source>
</evidence>